<protein>
    <recommendedName>
        <fullName evidence="4">HNH endonuclease</fullName>
    </recommendedName>
</protein>
<evidence type="ECO:0000256" key="1">
    <source>
        <dbReference type="SAM" id="MobiDB-lite"/>
    </source>
</evidence>
<evidence type="ECO:0008006" key="4">
    <source>
        <dbReference type="Google" id="ProtNLM"/>
    </source>
</evidence>
<proteinExistence type="predicted"/>
<accession>A0ABT6ZAP1</accession>
<sequence>MSIPKWGGRRAVAALNQVKAEGRRRRAPCCICHQPIDYSLASTDPRGCTVQHLKSRKLFPQLTWSPSNWGPAHKGCNESAGDGSDAEDEGVTSSDW</sequence>
<reference evidence="2 3" key="1">
    <citation type="submission" date="2023-05" db="EMBL/GenBank/DDBJ databases">
        <title>Microbacterium dauci sp.nov., Isolated from Carrot Rhizosphere Soil.</title>
        <authorList>
            <person name="Xiao Z."/>
            <person name="Zheng J."/>
        </authorList>
    </citation>
    <scope>NUCLEOTIDE SEQUENCE [LARGE SCALE GENOMIC DNA]</scope>
    <source>
        <strain evidence="2 3">LX3-4</strain>
    </source>
</reference>
<dbReference type="EMBL" id="JASJND010000001">
    <property type="protein sequence ID" value="MDJ1113223.1"/>
    <property type="molecule type" value="Genomic_DNA"/>
</dbReference>
<gene>
    <name evidence="2" type="ORF">QNI14_02015</name>
</gene>
<evidence type="ECO:0000313" key="3">
    <source>
        <dbReference type="Proteomes" id="UP001321481"/>
    </source>
</evidence>
<dbReference type="RefSeq" id="WP_283714514.1">
    <property type="nucleotide sequence ID" value="NZ_JASJND010000001.1"/>
</dbReference>
<organism evidence="2 3">
    <name type="scientific">Microbacterium dauci</name>
    <dbReference type="NCBI Taxonomy" id="3048008"/>
    <lineage>
        <taxon>Bacteria</taxon>
        <taxon>Bacillati</taxon>
        <taxon>Actinomycetota</taxon>
        <taxon>Actinomycetes</taxon>
        <taxon>Micrococcales</taxon>
        <taxon>Microbacteriaceae</taxon>
        <taxon>Microbacterium</taxon>
    </lineage>
</organism>
<name>A0ABT6ZAP1_9MICO</name>
<feature type="region of interest" description="Disordered" evidence="1">
    <location>
        <begin position="64"/>
        <end position="96"/>
    </location>
</feature>
<evidence type="ECO:0000313" key="2">
    <source>
        <dbReference type="EMBL" id="MDJ1113223.1"/>
    </source>
</evidence>
<dbReference type="Gene3D" id="1.10.30.50">
    <property type="match status" value="1"/>
</dbReference>
<dbReference type="Proteomes" id="UP001321481">
    <property type="component" value="Unassembled WGS sequence"/>
</dbReference>
<comment type="caution">
    <text evidence="2">The sequence shown here is derived from an EMBL/GenBank/DDBJ whole genome shotgun (WGS) entry which is preliminary data.</text>
</comment>
<keyword evidence="3" id="KW-1185">Reference proteome</keyword>